<gene>
    <name evidence="3" type="ORF">FVO59_14975</name>
</gene>
<dbReference type="InterPro" id="IPR003593">
    <property type="entry name" value="AAA+_ATPase"/>
</dbReference>
<dbReference type="SUPFAM" id="SSF52540">
    <property type="entry name" value="P-loop containing nucleoside triphosphate hydrolases"/>
    <property type="match status" value="1"/>
</dbReference>
<dbReference type="InterPro" id="IPR052922">
    <property type="entry name" value="Cytidylate_Kinase-2"/>
</dbReference>
<dbReference type="SMART" id="SM00382">
    <property type="entry name" value="AAA"/>
    <property type="match status" value="1"/>
</dbReference>
<dbReference type="PANTHER" id="PTHR37816:SF1">
    <property type="entry name" value="TOXIN"/>
    <property type="match status" value="1"/>
</dbReference>
<sequence length="203" mass="23799">MLRAQDPLPFRPERVLIAGVTGSGKTTLARRVAARWGVRHVEIDALFHGPDWIPRPSFLDDVRAFAAEDRWVTEWQYTSKGTDEILAPRAQLVLWLDYPWSVVRSRLVRRTVARHVLRTELWNGNRERGLANIFNRDAEENILLWQTRTLHKWAERMPAVEARFPHLTIVRFTHPRETERWLRAQADPSGAFTAPPKRRSRDR</sequence>
<evidence type="ECO:0000313" key="4">
    <source>
        <dbReference type="Proteomes" id="UP000515708"/>
    </source>
</evidence>
<dbReference type="AlphaFoldDB" id="A0A7D7WGE2"/>
<evidence type="ECO:0000313" key="3">
    <source>
        <dbReference type="EMBL" id="QMU98339.1"/>
    </source>
</evidence>
<dbReference type="InterPro" id="IPR027417">
    <property type="entry name" value="P-loop_NTPase"/>
</dbReference>
<dbReference type="RefSeq" id="WP_182253357.1">
    <property type="nucleotide sequence ID" value="NZ_CP043732.1"/>
</dbReference>
<feature type="region of interest" description="Disordered" evidence="1">
    <location>
        <begin position="184"/>
        <end position="203"/>
    </location>
</feature>
<reference evidence="3 4" key="1">
    <citation type="journal article" date="2020" name="Front. Microbiol.">
        <title>Design of Bacterial Strain-Specific qPCR Assays Using NGS Data and Publicly Available Resources and Its Application to Track Biocontrol Strains.</title>
        <authorList>
            <person name="Hernandez I."/>
            <person name="Sant C."/>
            <person name="Martinez R."/>
            <person name="Fernandez C."/>
        </authorList>
    </citation>
    <scope>NUCLEOTIDE SEQUENCE [LARGE SCALE GENOMIC DNA]</scope>
    <source>
        <strain evidence="3 4">B24</strain>
    </source>
</reference>
<evidence type="ECO:0000259" key="2">
    <source>
        <dbReference type="SMART" id="SM00382"/>
    </source>
</evidence>
<dbReference type="Proteomes" id="UP000515708">
    <property type="component" value="Chromosome"/>
</dbReference>
<name>A0A7D7WGE2_9MICO</name>
<dbReference type="Gene3D" id="3.40.50.300">
    <property type="entry name" value="P-loop containing nucleotide triphosphate hydrolases"/>
    <property type="match status" value="1"/>
</dbReference>
<evidence type="ECO:0000256" key="1">
    <source>
        <dbReference type="SAM" id="MobiDB-lite"/>
    </source>
</evidence>
<protein>
    <submittedName>
        <fullName evidence="3">AAA family ATPase</fullName>
    </submittedName>
</protein>
<dbReference type="PANTHER" id="PTHR37816">
    <property type="entry name" value="YALI0E33011P"/>
    <property type="match status" value="1"/>
</dbReference>
<accession>A0A7D7WGE2</accession>
<dbReference type="EMBL" id="CP043732">
    <property type="protein sequence ID" value="QMU98339.1"/>
    <property type="molecule type" value="Genomic_DNA"/>
</dbReference>
<proteinExistence type="predicted"/>
<feature type="domain" description="AAA+ ATPase" evidence="2">
    <location>
        <begin position="11"/>
        <end position="192"/>
    </location>
</feature>
<organism evidence="3 4">
    <name type="scientific">Microbacterium esteraromaticum</name>
    <dbReference type="NCBI Taxonomy" id="57043"/>
    <lineage>
        <taxon>Bacteria</taxon>
        <taxon>Bacillati</taxon>
        <taxon>Actinomycetota</taxon>
        <taxon>Actinomycetes</taxon>
        <taxon>Micrococcales</taxon>
        <taxon>Microbacteriaceae</taxon>
        <taxon>Microbacterium</taxon>
    </lineage>
</organism>